<organism evidence="3 4">
    <name type="scientific">Yoonia vestfoldensis SKA53</name>
    <dbReference type="NCBI Taxonomy" id="314232"/>
    <lineage>
        <taxon>Bacteria</taxon>
        <taxon>Pseudomonadati</taxon>
        <taxon>Pseudomonadota</taxon>
        <taxon>Alphaproteobacteria</taxon>
        <taxon>Rhodobacterales</taxon>
        <taxon>Paracoccaceae</taxon>
        <taxon>Yoonia</taxon>
    </lineage>
</organism>
<protein>
    <recommendedName>
        <fullName evidence="5">Argininosuccinate lyase</fullName>
    </recommendedName>
</protein>
<dbReference type="PROSITE" id="PS51257">
    <property type="entry name" value="PROKAR_LIPOPROTEIN"/>
    <property type="match status" value="1"/>
</dbReference>
<name>A3V2W0_9RHOB</name>
<comment type="caution">
    <text evidence="3">The sequence shown here is derived from an EMBL/GenBank/DDBJ whole genome shotgun (WGS) entry which is preliminary data.</text>
</comment>
<dbReference type="EMBL" id="AAMS01000002">
    <property type="protein sequence ID" value="EAQ07691.1"/>
    <property type="molecule type" value="Genomic_DNA"/>
</dbReference>
<dbReference type="Proteomes" id="UP000004507">
    <property type="component" value="Unassembled WGS sequence"/>
</dbReference>
<dbReference type="HOGENOM" id="CLU_2717565_0_0_5"/>
<feature type="chain" id="PRO_5002661835" description="Argininosuccinate lyase" evidence="2">
    <location>
        <begin position="19"/>
        <end position="72"/>
    </location>
</feature>
<evidence type="ECO:0008006" key="5">
    <source>
        <dbReference type="Google" id="ProtNLM"/>
    </source>
</evidence>
<feature type="region of interest" description="Disordered" evidence="1">
    <location>
        <begin position="47"/>
        <end position="72"/>
    </location>
</feature>
<gene>
    <name evidence="3" type="ORF">SKA53_12678</name>
</gene>
<dbReference type="Pfam" id="PF11233">
    <property type="entry name" value="DUF3035"/>
    <property type="match status" value="1"/>
</dbReference>
<sequence>MRALVLCGLALALLAACGSNDGALRDFGAVTIGPAEMDLVIADPLLTPPTLDLPPPTPGQTNRANPRPAASR</sequence>
<dbReference type="AlphaFoldDB" id="A3V2W0"/>
<dbReference type="RefSeq" id="WP_007206477.1">
    <property type="nucleotide sequence ID" value="NZ_CH672414.1"/>
</dbReference>
<keyword evidence="2" id="KW-0732">Signal</keyword>
<reference evidence="3 4" key="1">
    <citation type="submission" date="2006-01" db="EMBL/GenBank/DDBJ databases">
        <authorList>
            <person name="Hagstrom A."/>
            <person name="Ferriera S."/>
            <person name="Johnson J."/>
            <person name="Kravitz S."/>
            <person name="Halpern A."/>
            <person name="Remington K."/>
            <person name="Beeson K."/>
            <person name="Tran B."/>
            <person name="Rogers Y.-H."/>
            <person name="Friedman R."/>
            <person name="Venter J.C."/>
        </authorList>
    </citation>
    <scope>NUCLEOTIDE SEQUENCE [LARGE SCALE GENOMIC DNA]</scope>
    <source>
        <strain evidence="3 4">SKA53</strain>
    </source>
</reference>
<keyword evidence="4" id="KW-1185">Reference proteome</keyword>
<accession>A3V2W0</accession>
<evidence type="ECO:0000313" key="4">
    <source>
        <dbReference type="Proteomes" id="UP000004507"/>
    </source>
</evidence>
<dbReference type="STRING" id="314232.SKA53_12678"/>
<evidence type="ECO:0000256" key="2">
    <source>
        <dbReference type="SAM" id="SignalP"/>
    </source>
</evidence>
<evidence type="ECO:0000313" key="3">
    <source>
        <dbReference type="EMBL" id="EAQ07691.1"/>
    </source>
</evidence>
<feature type="signal peptide" evidence="2">
    <location>
        <begin position="1"/>
        <end position="18"/>
    </location>
</feature>
<proteinExistence type="predicted"/>
<evidence type="ECO:0000256" key="1">
    <source>
        <dbReference type="SAM" id="MobiDB-lite"/>
    </source>
</evidence>
<dbReference type="InterPro" id="IPR021395">
    <property type="entry name" value="DUF3035"/>
</dbReference>